<dbReference type="InterPro" id="IPR039426">
    <property type="entry name" value="TonB-dep_rcpt-like"/>
</dbReference>
<evidence type="ECO:0000256" key="2">
    <source>
        <dbReference type="ARBA" id="ARBA00022448"/>
    </source>
</evidence>
<comment type="similarity">
    <text evidence="8 9">Belongs to the TonB-dependent receptor family.</text>
</comment>
<dbReference type="Pfam" id="PF00593">
    <property type="entry name" value="TonB_dep_Rec_b-barrel"/>
    <property type="match status" value="1"/>
</dbReference>
<evidence type="ECO:0000259" key="11">
    <source>
        <dbReference type="Pfam" id="PF00593"/>
    </source>
</evidence>
<dbReference type="InterPro" id="IPR000531">
    <property type="entry name" value="Beta-barrel_TonB"/>
</dbReference>
<protein>
    <submittedName>
        <fullName evidence="13">TonB-dependent receptor</fullName>
    </submittedName>
</protein>
<evidence type="ECO:0000256" key="4">
    <source>
        <dbReference type="ARBA" id="ARBA00022692"/>
    </source>
</evidence>
<dbReference type="EMBL" id="JAKGAS010000013">
    <property type="protein sequence ID" value="MCF2950045.1"/>
    <property type="molecule type" value="Genomic_DNA"/>
</dbReference>
<evidence type="ECO:0000256" key="1">
    <source>
        <dbReference type="ARBA" id="ARBA00004571"/>
    </source>
</evidence>
<dbReference type="SUPFAM" id="SSF56935">
    <property type="entry name" value="Porins"/>
    <property type="match status" value="1"/>
</dbReference>
<name>A0ABS9DAR8_9ALTE</name>
<evidence type="ECO:0000256" key="3">
    <source>
        <dbReference type="ARBA" id="ARBA00022452"/>
    </source>
</evidence>
<evidence type="ECO:0000313" key="14">
    <source>
        <dbReference type="Proteomes" id="UP001521137"/>
    </source>
</evidence>
<keyword evidence="10" id="KW-0732">Signal</keyword>
<dbReference type="Proteomes" id="UP001521137">
    <property type="component" value="Unassembled WGS sequence"/>
</dbReference>
<proteinExistence type="inferred from homology"/>
<keyword evidence="7 8" id="KW-0998">Cell outer membrane</keyword>
<evidence type="ECO:0000256" key="5">
    <source>
        <dbReference type="ARBA" id="ARBA00023077"/>
    </source>
</evidence>
<evidence type="ECO:0000256" key="10">
    <source>
        <dbReference type="SAM" id="SignalP"/>
    </source>
</evidence>
<dbReference type="InterPro" id="IPR036942">
    <property type="entry name" value="Beta-barrel_TonB_sf"/>
</dbReference>
<dbReference type="InterPro" id="IPR037066">
    <property type="entry name" value="Plug_dom_sf"/>
</dbReference>
<keyword evidence="4 8" id="KW-0812">Transmembrane</keyword>
<comment type="caution">
    <text evidence="13">The sequence shown here is derived from an EMBL/GenBank/DDBJ whole genome shotgun (WGS) entry which is preliminary data.</text>
</comment>
<dbReference type="RefSeq" id="WP_235314146.1">
    <property type="nucleotide sequence ID" value="NZ_JAKGAS010000013.1"/>
</dbReference>
<evidence type="ECO:0000256" key="7">
    <source>
        <dbReference type="ARBA" id="ARBA00023237"/>
    </source>
</evidence>
<dbReference type="CDD" id="cd01347">
    <property type="entry name" value="ligand_gated_channel"/>
    <property type="match status" value="1"/>
</dbReference>
<keyword evidence="6 8" id="KW-0472">Membrane</keyword>
<reference evidence="13 14" key="1">
    <citation type="submission" date="2022-01" db="EMBL/GenBank/DDBJ databases">
        <title>Paraglaciecola sp. G1-23.</title>
        <authorList>
            <person name="Jin M.S."/>
            <person name="Han D.M."/>
            <person name="Kim H.M."/>
            <person name="Jeon C.O."/>
        </authorList>
    </citation>
    <scope>NUCLEOTIDE SEQUENCE [LARGE SCALE GENOMIC DNA]</scope>
    <source>
        <strain evidence="13 14">G1-23</strain>
    </source>
</reference>
<organism evidence="13 14">
    <name type="scientific">Paraglaciecola algarum</name>
    <dbReference type="NCBI Taxonomy" id="3050085"/>
    <lineage>
        <taxon>Bacteria</taxon>
        <taxon>Pseudomonadati</taxon>
        <taxon>Pseudomonadota</taxon>
        <taxon>Gammaproteobacteria</taxon>
        <taxon>Alteromonadales</taxon>
        <taxon>Alteromonadaceae</taxon>
        <taxon>Paraglaciecola</taxon>
    </lineage>
</organism>
<evidence type="ECO:0000313" key="13">
    <source>
        <dbReference type="EMBL" id="MCF2950045.1"/>
    </source>
</evidence>
<evidence type="ECO:0000256" key="9">
    <source>
        <dbReference type="RuleBase" id="RU003357"/>
    </source>
</evidence>
<keyword evidence="2 8" id="KW-0813">Transport</keyword>
<feature type="chain" id="PRO_5045325769" evidence="10">
    <location>
        <begin position="29"/>
        <end position="779"/>
    </location>
</feature>
<keyword evidence="14" id="KW-1185">Reference proteome</keyword>
<dbReference type="Gene3D" id="2.170.130.10">
    <property type="entry name" value="TonB-dependent receptor, plug domain"/>
    <property type="match status" value="1"/>
</dbReference>
<feature type="domain" description="TonB-dependent receptor plug" evidence="12">
    <location>
        <begin position="79"/>
        <end position="178"/>
    </location>
</feature>
<accession>A0ABS9DAR8</accession>
<dbReference type="PROSITE" id="PS52016">
    <property type="entry name" value="TONB_DEPENDENT_REC_3"/>
    <property type="match status" value="1"/>
</dbReference>
<sequence>MKNTNNTLAFGAQAVAAALIFNSGQISAQENTQTCNQDDSTECQSNQSAESIERIRIHGVQDSVYLFEKSGDLRRVADLVDTPQVITVLTQDQIQESGKTDLKDILSAQAGVTLGTGENGNAFGDRYIIRGHEARSDVFVDGLRDPGMTTRESFATERVEITKGPSSTFAGRGSSGGAVNSVTKKASTAYNFGRVDASVGSDDHTRLSLDYNLSLSDSTAVRFNALTAEQDKPGREGISRERDGVQVSAVYLPQDNLSFIADVYFLDAKDVPDLGSYFDRTTRAPLADIPVYAQESDMLDSEVTTFTFRTEYEINDSFMFYNATRLGKTENAYITTGMSATSRHVTDPTAPGADTLRLSTHQGSQDVDYVSTQFNLFWNTEALGFSHKWVFGAELTDESVDNGVFNITNNNPTNCITNGRGTNPDTGLPNTSNSFCILDGTGNQVENISQLMGRSYTRGIIDAAYDIKTTSIYAMDTVALSDQLELFFGVRQDSFELTNNTVGRGGEALYGYSDDMYNGHIGLVYDFNQDTNVYVNYSTATNINGGESDLGASCGYGGLCGTPDQVLQSDPERVENIELGTKWMLFNDKLLFSGSIFQITKSDVMESVGDSYSNLGTLNTGENQVKGIELGVTGNITDDLSIQFSAASMSAEVIESFTPENVGLTLSNFADKSAYLQLRYQLNDKFVIGGDYSYQSEMYGGQPDTAAGYDATNERYSIVVPSYQVVNLFASYTLTEDLNLRLNVGNALDEEYWTAAYRSGSFMYLGDARNTRLTVNYQF</sequence>
<keyword evidence="5 9" id="KW-0798">TonB box</keyword>
<evidence type="ECO:0000259" key="12">
    <source>
        <dbReference type="Pfam" id="PF07715"/>
    </source>
</evidence>
<dbReference type="Gene3D" id="2.40.170.20">
    <property type="entry name" value="TonB-dependent receptor, beta-barrel domain"/>
    <property type="match status" value="1"/>
</dbReference>
<dbReference type="PANTHER" id="PTHR32552:SF83">
    <property type="entry name" value="BLR3904 PROTEIN"/>
    <property type="match status" value="1"/>
</dbReference>
<feature type="domain" description="TonB-dependent receptor-like beta-barrel" evidence="11">
    <location>
        <begin position="263"/>
        <end position="746"/>
    </location>
</feature>
<dbReference type="PANTHER" id="PTHR32552">
    <property type="entry name" value="FERRICHROME IRON RECEPTOR-RELATED"/>
    <property type="match status" value="1"/>
</dbReference>
<dbReference type="Pfam" id="PF07715">
    <property type="entry name" value="Plug"/>
    <property type="match status" value="1"/>
</dbReference>
<keyword evidence="13" id="KW-0675">Receptor</keyword>
<feature type="signal peptide" evidence="10">
    <location>
        <begin position="1"/>
        <end position="28"/>
    </location>
</feature>
<dbReference type="InterPro" id="IPR012910">
    <property type="entry name" value="Plug_dom"/>
</dbReference>
<keyword evidence="3 8" id="KW-1134">Transmembrane beta strand</keyword>
<evidence type="ECO:0000256" key="6">
    <source>
        <dbReference type="ARBA" id="ARBA00023136"/>
    </source>
</evidence>
<gene>
    <name evidence="13" type="ORF">L0668_18140</name>
</gene>
<comment type="subcellular location">
    <subcellularLocation>
        <location evidence="1 8">Cell outer membrane</location>
        <topology evidence="1 8">Multi-pass membrane protein</topology>
    </subcellularLocation>
</comment>
<evidence type="ECO:0000256" key="8">
    <source>
        <dbReference type="PROSITE-ProRule" id="PRU01360"/>
    </source>
</evidence>